<evidence type="ECO:0000313" key="1">
    <source>
        <dbReference type="EnsemblMetazoa" id="GPPI010265-PA"/>
    </source>
</evidence>
<name>A0A1B0AVR7_9MUSC</name>
<dbReference type="EnsemblMetazoa" id="GPPI010265-RA">
    <property type="protein sequence ID" value="GPPI010265-PA"/>
    <property type="gene ID" value="GPPI010265"/>
</dbReference>
<protein>
    <submittedName>
        <fullName evidence="1">Uncharacterized protein</fullName>
    </submittedName>
</protein>
<dbReference type="EMBL" id="JXJN01004374">
    <property type="status" value="NOT_ANNOTATED_CDS"/>
    <property type="molecule type" value="Genomic_DNA"/>
</dbReference>
<accession>A0A1B0AVR7</accession>
<dbReference type="Proteomes" id="UP000092460">
    <property type="component" value="Unassembled WGS sequence"/>
</dbReference>
<reference evidence="1" key="2">
    <citation type="submission" date="2020-05" db="UniProtKB">
        <authorList>
            <consortium name="EnsemblMetazoa"/>
        </authorList>
    </citation>
    <scope>IDENTIFICATION</scope>
    <source>
        <strain evidence="1">IAEA</strain>
    </source>
</reference>
<organism evidence="1 2">
    <name type="scientific">Glossina palpalis gambiensis</name>
    <dbReference type="NCBI Taxonomy" id="67801"/>
    <lineage>
        <taxon>Eukaryota</taxon>
        <taxon>Metazoa</taxon>
        <taxon>Ecdysozoa</taxon>
        <taxon>Arthropoda</taxon>
        <taxon>Hexapoda</taxon>
        <taxon>Insecta</taxon>
        <taxon>Pterygota</taxon>
        <taxon>Neoptera</taxon>
        <taxon>Endopterygota</taxon>
        <taxon>Diptera</taxon>
        <taxon>Brachycera</taxon>
        <taxon>Muscomorpha</taxon>
        <taxon>Hippoboscoidea</taxon>
        <taxon>Glossinidae</taxon>
        <taxon>Glossina</taxon>
    </lineage>
</organism>
<sequence length="133" mass="14846">MTVETLGRAYSEIGHFWSSTCACFIYTIDCLCFKAFVPFKSIQLENIYGPCLLIVYRFAKIGSGQSHHSLCYGGTLGNEYMRTSQTRRDKRCGRLRFGEIKETCKVTNGNGSVLSGILAEAFARVPTNACDFE</sequence>
<dbReference type="EMBL" id="JXJN01004373">
    <property type="status" value="NOT_ANNOTATED_CDS"/>
    <property type="molecule type" value="Genomic_DNA"/>
</dbReference>
<dbReference type="AlphaFoldDB" id="A0A1B0AVR7"/>
<keyword evidence="2" id="KW-1185">Reference proteome</keyword>
<evidence type="ECO:0000313" key="2">
    <source>
        <dbReference type="Proteomes" id="UP000092460"/>
    </source>
</evidence>
<proteinExistence type="predicted"/>
<dbReference type="VEuPathDB" id="VectorBase:GPPI010265"/>
<reference evidence="2" key="1">
    <citation type="submission" date="2015-01" db="EMBL/GenBank/DDBJ databases">
        <authorList>
            <person name="Aksoy S."/>
            <person name="Warren W."/>
            <person name="Wilson R.K."/>
        </authorList>
    </citation>
    <scope>NUCLEOTIDE SEQUENCE [LARGE SCALE GENOMIC DNA]</scope>
    <source>
        <strain evidence="2">IAEA</strain>
    </source>
</reference>